<proteinExistence type="inferred from homology"/>
<comment type="subcellular location">
    <subcellularLocation>
        <location evidence="2">Chromosome</location>
        <location evidence="2">Centromere</location>
    </subcellularLocation>
    <subcellularLocation>
        <location evidence="1">Nucleus</location>
    </subcellularLocation>
</comment>
<dbReference type="OMA" id="LESKIHW"/>
<reference evidence="10" key="3">
    <citation type="submission" date="2025-09" db="UniProtKB">
        <authorList>
            <consortium name="Ensembl"/>
        </authorList>
    </citation>
    <scope>IDENTIFICATION</scope>
</reference>
<evidence type="ECO:0000256" key="2">
    <source>
        <dbReference type="ARBA" id="ARBA00004584"/>
    </source>
</evidence>
<dbReference type="HOGENOM" id="CLU_085740_0_0_1"/>
<keyword evidence="8" id="KW-0175">Coiled coil</keyword>
<evidence type="ECO:0000256" key="6">
    <source>
        <dbReference type="ARBA" id="ARBA00023242"/>
    </source>
</evidence>
<dbReference type="Bgee" id="ENSMODG00000025438">
    <property type="expression patterns" value="Expressed in forelimb bud and 21 other cell types or tissues"/>
</dbReference>
<feature type="coiled-coil region" evidence="8">
    <location>
        <begin position="154"/>
        <end position="212"/>
    </location>
</feature>
<evidence type="ECO:0000256" key="3">
    <source>
        <dbReference type="ARBA" id="ARBA00008191"/>
    </source>
</evidence>
<dbReference type="STRING" id="13616.ENSMODP00000038210"/>
<keyword evidence="6" id="KW-0539">Nucleus</keyword>
<reference evidence="10" key="2">
    <citation type="submission" date="2025-08" db="UniProtKB">
        <authorList>
            <consortium name="Ensembl"/>
        </authorList>
    </citation>
    <scope>IDENTIFICATION</scope>
</reference>
<dbReference type="InterPro" id="IPR025212">
    <property type="entry name" value="CAD_CENP-Q"/>
</dbReference>
<evidence type="ECO:0000256" key="7">
    <source>
        <dbReference type="ARBA" id="ARBA00023328"/>
    </source>
</evidence>
<evidence type="ECO:0000313" key="10">
    <source>
        <dbReference type="Ensembl" id="ENSMODP00000038210.2"/>
    </source>
</evidence>
<dbReference type="Proteomes" id="UP000002280">
    <property type="component" value="Chromosome 4"/>
</dbReference>
<dbReference type="GeneTree" id="ENSGT00390000005599"/>
<dbReference type="PANTHER" id="PTHR31345">
    <property type="entry name" value="CENTROMERE PROTEIN Q"/>
    <property type="match status" value="1"/>
</dbReference>
<dbReference type="eggNOG" id="ENOG502S34R">
    <property type="taxonomic scope" value="Eukaryota"/>
</dbReference>
<dbReference type="InParanoid" id="F6S5K7"/>
<keyword evidence="5" id="KW-0158">Chromosome</keyword>
<dbReference type="FunCoup" id="F6S5K7">
    <property type="interactions" value="2424"/>
</dbReference>
<dbReference type="GO" id="GO:0000775">
    <property type="term" value="C:chromosome, centromeric region"/>
    <property type="evidence" value="ECO:0007669"/>
    <property type="project" value="UniProtKB-SubCell"/>
</dbReference>
<evidence type="ECO:0000313" key="11">
    <source>
        <dbReference type="Proteomes" id="UP000002280"/>
    </source>
</evidence>
<name>F6S5K7_MONDO</name>
<accession>F6S5K7</accession>
<comment type="similarity">
    <text evidence="3">Belongs to the CENP-Q/OKP1 family.</text>
</comment>
<reference evidence="10 11" key="1">
    <citation type="journal article" date="2007" name="Nature">
        <title>Genome of the marsupial Monodelphis domestica reveals innovation in non-coding sequences.</title>
        <authorList>
            <person name="Mikkelsen T.S."/>
            <person name="Wakefield M.J."/>
            <person name="Aken B."/>
            <person name="Amemiya C.T."/>
            <person name="Chang J.L."/>
            <person name="Duke S."/>
            <person name="Garber M."/>
            <person name="Gentles A.J."/>
            <person name="Goodstadt L."/>
            <person name="Heger A."/>
            <person name="Jurka J."/>
            <person name="Kamal M."/>
            <person name="Mauceli E."/>
            <person name="Searle S.M."/>
            <person name="Sharpe T."/>
            <person name="Baker M.L."/>
            <person name="Batzer M.A."/>
            <person name="Benos P.V."/>
            <person name="Belov K."/>
            <person name="Clamp M."/>
            <person name="Cook A."/>
            <person name="Cuff J."/>
            <person name="Das R."/>
            <person name="Davidow L."/>
            <person name="Deakin J.E."/>
            <person name="Fazzari M.J."/>
            <person name="Glass J.L."/>
            <person name="Grabherr M."/>
            <person name="Greally J.M."/>
            <person name="Gu W."/>
            <person name="Hore T.A."/>
            <person name="Huttley G.A."/>
            <person name="Kleber M."/>
            <person name="Jirtle R.L."/>
            <person name="Koina E."/>
            <person name="Lee J.T."/>
            <person name="Mahony S."/>
            <person name="Marra M.A."/>
            <person name="Miller R.D."/>
            <person name="Nicholls R.D."/>
            <person name="Oda M."/>
            <person name="Papenfuss A.T."/>
            <person name="Parra Z.E."/>
            <person name="Pollock D.D."/>
            <person name="Ray D.A."/>
            <person name="Schein J.E."/>
            <person name="Speed T.P."/>
            <person name="Thompson K."/>
            <person name="VandeBerg J.L."/>
            <person name="Wade C.M."/>
            <person name="Walker J.A."/>
            <person name="Waters P.D."/>
            <person name="Webber C."/>
            <person name="Weidman J.R."/>
            <person name="Xie X."/>
            <person name="Zody M.C."/>
            <person name="Baldwin J."/>
            <person name="Abdouelleil A."/>
            <person name="Abdulkadir J."/>
            <person name="Abebe A."/>
            <person name="Abera B."/>
            <person name="Abreu J."/>
            <person name="Acer S.C."/>
            <person name="Aftuck L."/>
            <person name="Alexander A."/>
            <person name="An P."/>
            <person name="Anderson E."/>
            <person name="Anderson S."/>
            <person name="Arachi H."/>
            <person name="Azer M."/>
            <person name="Bachantsang P."/>
            <person name="Barry A."/>
            <person name="Bayul T."/>
            <person name="Berlin A."/>
            <person name="Bessette D."/>
            <person name="Bloom T."/>
            <person name="Bloom T."/>
            <person name="Boguslavskiy L."/>
            <person name="Bonnet C."/>
            <person name="Boukhgalter B."/>
            <person name="Bourzgui I."/>
            <person name="Brown A."/>
            <person name="Cahill P."/>
            <person name="Channer S."/>
            <person name="Cheshatsang Y."/>
            <person name="Chuda L."/>
            <person name="Citroen M."/>
            <person name="Collymore A."/>
            <person name="Cooke P."/>
            <person name="Costello M."/>
            <person name="D'Aco K."/>
            <person name="Daza R."/>
            <person name="De Haan G."/>
            <person name="DeGray S."/>
            <person name="DeMaso C."/>
            <person name="Dhargay N."/>
            <person name="Dooley K."/>
            <person name="Dooley E."/>
            <person name="Doricent M."/>
            <person name="Dorje P."/>
            <person name="Dorjee K."/>
            <person name="Dupes A."/>
            <person name="Elong R."/>
            <person name="Falk J."/>
            <person name="Farina A."/>
            <person name="Faro S."/>
            <person name="Ferguson D."/>
            <person name="Fisher S."/>
            <person name="Foley C.D."/>
            <person name="Franke A."/>
            <person name="Friedrich D."/>
            <person name="Gadbois L."/>
            <person name="Gearin G."/>
            <person name="Gearin C.R."/>
            <person name="Giannoukos G."/>
            <person name="Goode T."/>
            <person name="Graham J."/>
            <person name="Grandbois E."/>
            <person name="Grewal S."/>
            <person name="Gyaltsen K."/>
            <person name="Hafez N."/>
            <person name="Hagos B."/>
            <person name="Hall J."/>
            <person name="Henson C."/>
            <person name="Hollinger A."/>
            <person name="Honan T."/>
            <person name="Huard M.D."/>
            <person name="Hughes L."/>
            <person name="Hurhula B."/>
            <person name="Husby M.E."/>
            <person name="Kamat A."/>
            <person name="Kanga B."/>
            <person name="Kashin S."/>
            <person name="Khazanovich D."/>
            <person name="Kisner P."/>
            <person name="Lance K."/>
            <person name="Lara M."/>
            <person name="Lee W."/>
            <person name="Lennon N."/>
            <person name="Letendre F."/>
            <person name="LeVine R."/>
            <person name="Lipovsky A."/>
            <person name="Liu X."/>
            <person name="Liu J."/>
            <person name="Liu S."/>
            <person name="Lokyitsang T."/>
            <person name="Lokyitsang Y."/>
            <person name="Lubonja R."/>
            <person name="Lui A."/>
            <person name="MacDonald P."/>
            <person name="Magnisalis V."/>
            <person name="Maru K."/>
            <person name="Matthews C."/>
            <person name="McCusker W."/>
            <person name="McDonough S."/>
            <person name="Mehta T."/>
            <person name="Meldrim J."/>
            <person name="Meneus L."/>
            <person name="Mihai O."/>
            <person name="Mihalev A."/>
            <person name="Mihova T."/>
            <person name="Mittelman R."/>
            <person name="Mlenga V."/>
            <person name="Montmayeur A."/>
            <person name="Mulrain L."/>
            <person name="Navidi A."/>
            <person name="Naylor J."/>
            <person name="Negash T."/>
            <person name="Nguyen T."/>
            <person name="Nguyen N."/>
            <person name="Nicol R."/>
            <person name="Norbu C."/>
            <person name="Norbu N."/>
            <person name="Novod N."/>
            <person name="O'Neill B."/>
            <person name="Osman S."/>
            <person name="Markiewicz E."/>
            <person name="Oyono O.L."/>
            <person name="Patti C."/>
            <person name="Phunkhang P."/>
            <person name="Pierre F."/>
            <person name="Priest M."/>
            <person name="Raghuraman S."/>
            <person name="Rege F."/>
            <person name="Reyes R."/>
            <person name="Rise C."/>
            <person name="Rogov P."/>
            <person name="Ross K."/>
            <person name="Ryan E."/>
            <person name="Settipalli S."/>
            <person name="Shea T."/>
            <person name="Sherpa N."/>
            <person name="Shi L."/>
            <person name="Shih D."/>
            <person name="Sparrow T."/>
            <person name="Spaulding J."/>
            <person name="Stalker J."/>
            <person name="Stange-Thomann N."/>
            <person name="Stavropoulos S."/>
            <person name="Stone C."/>
            <person name="Strader C."/>
            <person name="Tesfaye S."/>
            <person name="Thomson T."/>
            <person name="Thoulutsang Y."/>
            <person name="Thoulutsang D."/>
            <person name="Topham K."/>
            <person name="Topping I."/>
            <person name="Tsamla T."/>
            <person name="Vassiliev H."/>
            <person name="Vo A."/>
            <person name="Wangchuk T."/>
            <person name="Wangdi T."/>
            <person name="Weiand M."/>
            <person name="Wilkinson J."/>
            <person name="Wilson A."/>
            <person name="Yadav S."/>
            <person name="Young G."/>
            <person name="Yu Q."/>
            <person name="Zembek L."/>
            <person name="Zhong D."/>
            <person name="Zimmer A."/>
            <person name="Zwirko Z."/>
            <person name="Jaffe D.B."/>
            <person name="Alvarez P."/>
            <person name="Brockman W."/>
            <person name="Butler J."/>
            <person name="Chin C."/>
            <person name="Gnerre S."/>
            <person name="MacCallum I."/>
            <person name="Graves J.A."/>
            <person name="Ponting C.P."/>
            <person name="Breen M."/>
            <person name="Samollow P.B."/>
            <person name="Lander E.S."/>
            <person name="Lindblad-Toh K."/>
        </authorList>
    </citation>
    <scope>NUCLEOTIDE SEQUENCE [LARGE SCALE GENOMIC DNA]</scope>
</reference>
<dbReference type="Ensembl" id="ENSMODT00000039810.2">
    <property type="protein sequence ID" value="ENSMODP00000038210.2"/>
    <property type="gene ID" value="ENSMODG00000025438.2"/>
</dbReference>
<sequence length="277" mass="32217">MKVKMPGKAGASRKIGNKSKQESKLEHCTKTRKRNVDNGDTEDAEKEVRLSTKQMKKQPKNPCQAKKNTNTKKKTFKNKITWQPLSKDSQEHFEDMMESVILSVLRDEVKEKENIQIHLNCLKERFLQLCEKQKVSLGEWSSLKKVSDLCLKEMETLEANQEDLKLLQEETEKAVKATELIKENIQKLQDKIRILENELEEEEEKAKLVLHIDDTKVLSLPELPKESIEAPILHEEILKRIPNQKDILKDLHVMNNSAEMKNMLTFIKEAYKKLDTS</sequence>
<protein>
    <recommendedName>
        <fullName evidence="4">Centromere protein Q</fullName>
    </recommendedName>
</protein>
<dbReference type="GO" id="GO:0005634">
    <property type="term" value="C:nucleus"/>
    <property type="evidence" value="ECO:0000318"/>
    <property type="project" value="GO_Central"/>
</dbReference>
<evidence type="ECO:0000256" key="1">
    <source>
        <dbReference type="ARBA" id="ARBA00004123"/>
    </source>
</evidence>
<keyword evidence="11" id="KW-1185">Reference proteome</keyword>
<organism evidence="10 11">
    <name type="scientific">Monodelphis domestica</name>
    <name type="common">Gray short-tailed opossum</name>
    <dbReference type="NCBI Taxonomy" id="13616"/>
    <lineage>
        <taxon>Eukaryota</taxon>
        <taxon>Metazoa</taxon>
        <taxon>Chordata</taxon>
        <taxon>Craniata</taxon>
        <taxon>Vertebrata</taxon>
        <taxon>Euteleostomi</taxon>
        <taxon>Mammalia</taxon>
        <taxon>Metatheria</taxon>
        <taxon>Didelphimorphia</taxon>
        <taxon>Didelphidae</taxon>
        <taxon>Monodelphis</taxon>
    </lineage>
</organism>
<evidence type="ECO:0000256" key="8">
    <source>
        <dbReference type="SAM" id="Coils"/>
    </source>
</evidence>
<dbReference type="AlphaFoldDB" id="F6S5K7"/>
<evidence type="ECO:0000256" key="5">
    <source>
        <dbReference type="ARBA" id="ARBA00022454"/>
    </source>
</evidence>
<dbReference type="PANTHER" id="PTHR31345:SF3">
    <property type="entry name" value="CENTROMERE PROTEIN Q"/>
    <property type="match status" value="1"/>
</dbReference>
<feature type="region of interest" description="Disordered" evidence="9">
    <location>
        <begin position="1"/>
        <end position="71"/>
    </location>
</feature>
<feature type="compositionally biased region" description="Basic and acidic residues" evidence="9">
    <location>
        <begin position="19"/>
        <end position="37"/>
    </location>
</feature>
<dbReference type="Pfam" id="PF13094">
    <property type="entry name" value="CENP-Q"/>
    <property type="match status" value="1"/>
</dbReference>
<evidence type="ECO:0000256" key="9">
    <source>
        <dbReference type="SAM" id="MobiDB-lite"/>
    </source>
</evidence>
<evidence type="ECO:0000256" key="4">
    <source>
        <dbReference type="ARBA" id="ARBA00016397"/>
    </source>
</evidence>
<keyword evidence="7" id="KW-0137">Centromere</keyword>